<dbReference type="HOGENOM" id="CLU_3353898_0_0_2"/>
<protein>
    <submittedName>
        <fullName evidence="1">Uncharacterized protein</fullName>
    </submittedName>
</protein>
<proteinExistence type="predicted"/>
<dbReference type="InParanoid" id="L0HK34"/>
<dbReference type="AlphaFoldDB" id="L0HK34"/>
<accession>L0HK34</accession>
<dbReference type="EMBL" id="CP003167">
    <property type="protein sequence ID" value="AGB03434.1"/>
    <property type="molecule type" value="Genomic_DNA"/>
</dbReference>
<name>L0HK34_METFS</name>
<sequence length="36" mass="4483">MLFVIHQKIGKYDEIVEEFKKLRTEHESYKERYHGT</sequence>
<evidence type="ECO:0000313" key="1">
    <source>
        <dbReference type="EMBL" id="AGB03434.1"/>
    </source>
</evidence>
<reference evidence="2" key="1">
    <citation type="submission" date="2011-12" db="EMBL/GenBank/DDBJ databases">
        <title>Complete sequence of Methanoregula formicicum SMSP.</title>
        <authorList>
            <person name="Lucas S."/>
            <person name="Han J."/>
            <person name="Lapidus A."/>
            <person name="Cheng J.-F."/>
            <person name="Goodwin L."/>
            <person name="Pitluck S."/>
            <person name="Peters L."/>
            <person name="Ovchinnikova G."/>
            <person name="Teshima H."/>
            <person name="Detter J.C."/>
            <person name="Han C."/>
            <person name="Tapia R."/>
            <person name="Land M."/>
            <person name="Hauser L."/>
            <person name="Kyrpides N."/>
            <person name="Ivanova N."/>
            <person name="Pagani I."/>
            <person name="Imachi H."/>
            <person name="Tamaki H."/>
            <person name="Sekiguchi Y."/>
            <person name="Kamagata Y."/>
            <person name="Cadillo-Quiroz H."/>
            <person name="Zinder S."/>
            <person name="Liu W.-T."/>
            <person name="Woyke T."/>
        </authorList>
    </citation>
    <scope>NUCLEOTIDE SEQUENCE [LARGE SCALE GENOMIC DNA]</scope>
    <source>
        <strain evidence="2">DSM 22288 / NBRC 105244 / SMSP</strain>
    </source>
</reference>
<dbReference type="KEGG" id="mfo:Metfor_2434"/>
<evidence type="ECO:0000313" key="2">
    <source>
        <dbReference type="Proteomes" id="UP000010824"/>
    </source>
</evidence>
<dbReference type="STRING" id="593750.Metfor_2434"/>
<reference evidence="1 2" key="2">
    <citation type="journal article" date="2014" name="Genome Announc.">
        <title>Complete Genome Sequence of Methanoregula formicica SMSPT, a Mesophilic Hydrogenotrophic Methanogen Isolated from a Methanogenic Upflow Anaerobic Sludge Blanket Reactor.</title>
        <authorList>
            <person name="Yamamoto K."/>
            <person name="Tamaki H."/>
            <person name="Cadillo-Quiroz H."/>
            <person name="Imachi H."/>
            <person name="Kyrpides N."/>
            <person name="Woyke T."/>
            <person name="Goodwin L."/>
            <person name="Zinder S.H."/>
            <person name="Kamagata Y."/>
            <person name="Liu W.T."/>
        </authorList>
    </citation>
    <scope>NUCLEOTIDE SEQUENCE [LARGE SCALE GENOMIC DNA]</scope>
    <source>
        <strain evidence="2">DSM 22288 / NBRC 105244 / SMSP</strain>
    </source>
</reference>
<gene>
    <name evidence="1" type="ordered locus">Metfor_2434</name>
</gene>
<keyword evidence="2" id="KW-1185">Reference proteome</keyword>
<organism evidence="1 2">
    <name type="scientific">Methanoregula formicica (strain DSM 22288 / NBRC 105244 / SMSP)</name>
    <dbReference type="NCBI Taxonomy" id="593750"/>
    <lineage>
        <taxon>Archaea</taxon>
        <taxon>Methanobacteriati</taxon>
        <taxon>Methanobacteriota</taxon>
        <taxon>Stenosarchaea group</taxon>
        <taxon>Methanomicrobia</taxon>
        <taxon>Methanomicrobiales</taxon>
        <taxon>Methanoregulaceae</taxon>
        <taxon>Methanoregula</taxon>
    </lineage>
</organism>
<dbReference type="eggNOG" id="arCOG12682">
    <property type="taxonomic scope" value="Archaea"/>
</dbReference>
<dbReference type="Proteomes" id="UP000010824">
    <property type="component" value="Chromosome"/>
</dbReference>